<dbReference type="GO" id="GO:0005524">
    <property type="term" value="F:ATP binding"/>
    <property type="evidence" value="ECO:0007669"/>
    <property type="project" value="UniProtKB-KW"/>
</dbReference>
<dbReference type="PANTHER" id="PTHR44936:SF10">
    <property type="entry name" value="SENSOR PROTEIN RSTB"/>
    <property type="match status" value="1"/>
</dbReference>
<dbReference type="OrthoDB" id="9785252at2"/>
<keyword evidence="8 12" id="KW-0418">Kinase</keyword>
<keyword evidence="6" id="KW-0808">Transferase</keyword>
<organism evidence="12 13">
    <name type="scientific">Leptothrix cholodnii (strain ATCC 51168 / LMG 8142 / SP-6)</name>
    <name type="common">Leptothrix discophora (strain SP-6)</name>
    <dbReference type="NCBI Taxonomy" id="395495"/>
    <lineage>
        <taxon>Bacteria</taxon>
        <taxon>Pseudomonadati</taxon>
        <taxon>Pseudomonadota</taxon>
        <taxon>Betaproteobacteria</taxon>
        <taxon>Burkholderiales</taxon>
        <taxon>Sphaerotilaceae</taxon>
        <taxon>Leptothrix</taxon>
    </lineage>
</organism>
<dbReference type="InterPro" id="IPR003594">
    <property type="entry name" value="HATPase_dom"/>
</dbReference>
<dbReference type="eggNOG" id="COG4191">
    <property type="taxonomic scope" value="Bacteria"/>
</dbReference>
<reference evidence="12 13" key="1">
    <citation type="submission" date="2008-03" db="EMBL/GenBank/DDBJ databases">
        <title>Complete sequence of Leptothrix cholodnii SP-6.</title>
        <authorList>
            <consortium name="US DOE Joint Genome Institute"/>
            <person name="Copeland A."/>
            <person name="Lucas S."/>
            <person name="Lapidus A."/>
            <person name="Glavina del Rio T."/>
            <person name="Dalin E."/>
            <person name="Tice H."/>
            <person name="Bruce D."/>
            <person name="Goodwin L."/>
            <person name="Pitluck S."/>
            <person name="Chertkov O."/>
            <person name="Brettin T."/>
            <person name="Detter J.C."/>
            <person name="Han C."/>
            <person name="Kuske C.R."/>
            <person name="Schmutz J."/>
            <person name="Larimer F."/>
            <person name="Land M."/>
            <person name="Hauser L."/>
            <person name="Kyrpides N."/>
            <person name="Lykidis A."/>
            <person name="Emerson D."/>
            <person name="Richardson P."/>
        </authorList>
    </citation>
    <scope>NUCLEOTIDE SEQUENCE [LARGE SCALE GENOMIC DNA]</scope>
    <source>
        <strain evidence="13">ATCC 51168 / LMG 8142 / SP-6</strain>
    </source>
</reference>
<dbReference type="InterPro" id="IPR036890">
    <property type="entry name" value="HATPase_C_sf"/>
</dbReference>
<dbReference type="InterPro" id="IPR036097">
    <property type="entry name" value="HisK_dim/P_sf"/>
</dbReference>
<keyword evidence="4" id="KW-1003">Cell membrane</keyword>
<evidence type="ECO:0000256" key="2">
    <source>
        <dbReference type="ARBA" id="ARBA00004651"/>
    </source>
</evidence>
<dbReference type="Proteomes" id="UP000001693">
    <property type="component" value="Chromosome"/>
</dbReference>
<dbReference type="GO" id="GO:0005886">
    <property type="term" value="C:plasma membrane"/>
    <property type="evidence" value="ECO:0007669"/>
    <property type="project" value="UniProtKB-SubCell"/>
</dbReference>
<comment type="catalytic activity">
    <reaction evidence="1">
        <text>ATP + protein L-histidine = ADP + protein N-phospho-L-histidine.</text>
        <dbReference type="EC" id="2.7.13.3"/>
    </reaction>
</comment>
<feature type="transmembrane region" description="Helical" evidence="10">
    <location>
        <begin position="179"/>
        <end position="198"/>
    </location>
</feature>
<dbReference type="Pfam" id="PF02518">
    <property type="entry name" value="HATPase_c"/>
    <property type="match status" value="1"/>
</dbReference>
<dbReference type="InterPro" id="IPR050980">
    <property type="entry name" value="2C_sensor_his_kinase"/>
</dbReference>
<dbReference type="CDD" id="cd00075">
    <property type="entry name" value="HATPase"/>
    <property type="match status" value="1"/>
</dbReference>
<evidence type="ECO:0000256" key="1">
    <source>
        <dbReference type="ARBA" id="ARBA00000085"/>
    </source>
</evidence>
<evidence type="ECO:0000256" key="4">
    <source>
        <dbReference type="ARBA" id="ARBA00022475"/>
    </source>
</evidence>
<protein>
    <recommendedName>
        <fullName evidence="3">histidine kinase</fullName>
        <ecNumber evidence="3">2.7.13.3</ecNumber>
    </recommendedName>
</protein>
<dbReference type="AlphaFoldDB" id="B1Y7K0"/>
<dbReference type="PRINTS" id="PR00344">
    <property type="entry name" value="BCTRLSENSOR"/>
</dbReference>
<keyword evidence="10" id="KW-0472">Membrane</keyword>
<keyword evidence="10" id="KW-1133">Transmembrane helix</keyword>
<proteinExistence type="predicted"/>
<feature type="domain" description="Histidine kinase" evidence="11">
    <location>
        <begin position="229"/>
        <end position="436"/>
    </location>
</feature>
<feature type="transmembrane region" description="Helical" evidence="10">
    <location>
        <begin position="140"/>
        <end position="159"/>
    </location>
</feature>
<dbReference type="STRING" id="395495.Lcho_3894"/>
<dbReference type="InterPro" id="IPR004358">
    <property type="entry name" value="Sig_transdc_His_kin-like_C"/>
</dbReference>
<dbReference type="HOGENOM" id="CLU_046130_1_1_4"/>
<evidence type="ECO:0000256" key="8">
    <source>
        <dbReference type="ARBA" id="ARBA00022777"/>
    </source>
</evidence>
<dbReference type="EMBL" id="CP001013">
    <property type="protein sequence ID" value="ACB36148.1"/>
    <property type="molecule type" value="Genomic_DNA"/>
</dbReference>
<dbReference type="Gene3D" id="1.10.287.130">
    <property type="match status" value="1"/>
</dbReference>
<dbReference type="SMART" id="SM00387">
    <property type="entry name" value="HATPase_c"/>
    <property type="match status" value="1"/>
</dbReference>
<evidence type="ECO:0000256" key="7">
    <source>
        <dbReference type="ARBA" id="ARBA00022741"/>
    </source>
</evidence>
<dbReference type="SUPFAM" id="SSF47384">
    <property type="entry name" value="Homodimeric domain of signal transducing histidine kinase"/>
    <property type="match status" value="1"/>
</dbReference>
<keyword evidence="13" id="KW-1185">Reference proteome</keyword>
<dbReference type="SUPFAM" id="SSF55874">
    <property type="entry name" value="ATPase domain of HSP90 chaperone/DNA topoisomerase II/histidine kinase"/>
    <property type="match status" value="1"/>
</dbReference>
<feature type="transmembrane region" description="Helical" evidence="10">
    <location>
        <begin position="103"/>
        <end position="128"/>
    </location>
</feature>
<name>B1Y7K0_LEPCP</name>
<accession>B1Y7K0</accession>
<dbReference type="GO" id="GO:0000155">
    <property type="term" value="F:phosphorelay sensor kinase activity"/>
    <property type="evidence" value="ECO:0007669"/>
    <property type="project" value="InterPro"/>
</dbReference>
<evidence type="ECO:0000313" key="12">
    <source>
        <dbReference type="EMBL" id="ACB36148.1"/>
    </source>
</evidence>
<evidence type="ECO:0000313" key="13">
    <source>
        <dbReference type="Proteomes" id="UP000001693"/>
    </source>
</evidence>
<feature type="transmembrane region" description="Helical" evidence="10">
    <location>
        <begin position="61"/>
        <end position="83"/>
    </location>
</feature>
<dbReference type="InterPro" id="IPR003661">
    <property type="entry name" value="HisK_dim/P_dom"/>
</dbReference>
<evidence type="ECO:0000256" key="3">
    <source>
        <dbReference type="ARBA" id="ARBA00012438"/>
    </source>
</evidence>
<dbReference type="RefSeq" id="WP_012348894.1">
    <property type="nucleotide sequence ID" value="NC_010524.1"/>
</dbReference>
<dbReference type="EC" id="2.7.13.3" evidence="3"/>
<dbReference type="PANTHER" id="PTHR44936">
    <property type="entry name" value="SENSOR PROTEIN CREC"/>
    <property type="match status" value="1"/>
</dbReference>
<comment type="subcellular location">
    <subcellularLocation>
        <location evidence="2">Cell membrane</location>
        <topology evidence="2">Multi-pass membrane protein</topology>
    </subcellularLocation>
</comment>
<dbReference type="Pfam" id="PF25323">
    <property type="entry name" value="6TM_PilS"/>
    <property type="match status" value="1"/>
</dbReference>
<evidence type="ECO:0000256" key="5">
    <source>
        <dbReference type="ARBA" id="ARBA00022553"/>
    </source>
</evidence>
<evidence type="ECO:0000256" key="10">
    <source>
        <dbReference type="SAM" id="Phobius"/>
    </source>
</evidence>
<evidence type="ECO:0000256" key="6">
    <source>
        <dbReference type="ARBA" id="ARBA00022679"/>
    </source>
</evidence>
<dbReference type="CDD" id="cd00082">
    <property type="entry name" value="HisKA"/>
    <property type="match status" value="1"/>
</dbReference>
<keyword evidence="9" id="KW-0067">ATP-binding</keyword>
<dbReference type="Gene3D" id="3.30.565.10">
    <property type="entry name" value="Histidine kinase-like ATPase, C-terminal domain"/>
    <property type="match status" value="1"/>
</dbReference>
<gene>
    <name evidence="12" type="ordered locus">Lcho_3894</name>
</gene>
<keyword evidence="5" id="KW-0597">Phosphoprotein</keyword>
<evidence type="ECO:0000259" key="11">
    <source>
        <dbReference type="PROSITE" id="PS50109"/>
    </source>
</evidence>
<keyword evidence="7" id="KW-0547">Nucleotide-binding</keyword>
<sequence>MLPASSLAPVWLDGEAAGDALSPGPGTTLQGLRMLAILRTVAPIAQALTLVLVAHRYQVRVPVNAVTALIALEALVAAATWWRLRRAAPVSPRELFAQVHVDIVLFALLLYLTGGASNPFAPLFLLPMAIATSAMSSNRVWLVTLSTMAAYAALRYWHVPLHHPDGLTEVYALHEDGMVVNYLFTAALAAFFGTRMCAATRRHDRMLGDARDAQMRNESVVAIGALAAGYAHELSSPLATMAVVVSELKREHRDDPDLQHNLDVIEQQIGASKQIISKLASTAGQRRAETASGARLDQFIAAIVERAQALHPGASIGLKLDTASVAPQVIVEETLRQAITNLIDNAVQASPHYVVVRADWSQGELLVEVRDRGPGFSTEALGRLGKQAGTTKAEHGGLGVGLLLSAATLERLHGRLEFANDPQGGACARVRVPLSSIRINKQ</sequence>
<keyword evidence="10" id="KW-0812">Transmembrane</keyword>
<dbReference type="InterPro" id="IPR005467">
    <property type="entry name" value="His_kinase_dom"/>
</dbReference>
<evidence type="ECO:0000256" key="9">
    <source>
        <dbReference type="ARBA" id="ARBA00022840"/>
    </source>
</evidence>
<dbReference type="KEGG" id="lch:Lcho_3894"/>
<feature type="transmembrane region" description="Helical" evidence="10">
    <location>
        <begin position="32"/>
        <end position="54"/>
    </location>
</feature>
<dbReference type="PROSITE" id="PS50109">
    <property type="entry name" value="HIS_KIN"/>
    <property type="match status" value="1"/>
</dbReference>